<keyword evidence="2" id="KW-1185">Reference proteome</keyword>
<gene>
    <name evidence="1" type="ORF">B0A55_05700</name>
</gene>
<proteinExistence type="predicted"/>
<evidence type="ECO:0000313" key="2">
    <source>
        <dbReference type="Proteomes" id="UP000309340"/>
    </source>
</evidence>
<organism evidence="1 2">
    <name type="scientific">Friedmanniomyces simplex</name>
    <dbReference type="NCBI Taxonomy" id="329884"/>
    <lineage>
        <taxon>Eukaryota</taxon>
        <taxon>Fungi</taxon>
        <taxon>Dikarya</taxon>
        <taxon>Ascomycota</taxon>
        <taxon>Pezizomycotina</taxon>
        <taxon>Dothideomycetes</taxon>
        <taxon>Dothideomycetidae</taxon>
        <taxon>Mycosphaerellales</taxon>
        <taxon>Teratosphaeriaceae</taxon>
        <taxon>Friedmanniomyces</taxon>
    </lineage>
</organism>
<dbReference type="STRING" id="329884.A0A4U0XIE8"/>
<protein>
    <submittedName>
        <fullName evidence="1">Uncharacterized protein</fullName>
    </submittedName>
</protein>
<reference evidence="1 2" key="1">
    <citation type="submission" date="2017-03" db="EMBL/GenBank/DDBJ databases">
        <title>Genomes of endolithic fungi from Antarctica.</title>
        <authorList>
            <person name="Coleine C."/>
            <person name="Masonjones S."/>
            <person name="Stajich J.E."/>
        </authorList>
    </citation>
    <scope>NUCLEOTIDE SEQUENCE [LARGE SCALE GENOMIC DNA]</scope>
    <source>
        <strain evidence="1 2">CCFEE 5184</strain>
    </source>
</reference>
<dbReference type="EMBL" id="NAJQ01000174">
    <property type="protein sequence ID" value="TKA76071.1"/>
    <property type="molecule type" value="Genomic_DNA"/>
</dbReference>
<dbReference type="OrthoDB" id="3029470at2759"/>
<accession>A0A4U0XIE8</accession>
<name>A0A4U0XIE8_9PEZI</name>
<dbReference type="Proteomes" id="UP000309340">
    <property type="component" value="Unassembled WGS sequence"/>
</dbReference>
<sequence length="470" mass="53318">MFEVLQEVSHWLVTDENPPRDVDGMDHERCAALHNAIFKHGWICSGRDAEDFLPQSLPYLGLDPHLAQDGLLHPSVLAFLRSARALPADHQVHFFYNVAGLNLDYGGHDYCFPDSDHTLTLYGCYPEHAGQPDGLVYDQDMHKAIMHFDRTDELTPEQPWQWLESILTVWIEMIQRQKIVALPADVGKVSYENVADGGVRRVEGPPRDPATGAKRLEFAMEPWTIVPWATQDLEESLKLWGMVVVSIEQEMGLGESEQFDTVLDTATLDRARVPDGFARDFLSQARKPRFTFIAPGLRVPTQSDFATQPFLDQDREPANEDELPAILLFRSEALVSTRQLFWFGFRPSNPPLECPGGLYLNPCDRSYRYPQEDGCNLLLPFELTSGWARKSDHSSASQRDDLLQSGVNPYNDLHPVQLQAFLETVYRCVEDGRWEVDESGVADGIDKWRDADTGHGWADYFLPLGPGKYW</sequence>
<evidence type="ECO:0000313" key="1">
    <source>
        <dbReference type="EMBL" id="TKA76071.1"/>
    </source>
</evidence>
<comment type="caution">
    <text evidence="1">The sequence shown here is derived from an EMBL/GenBank/DDBJ whole genome shotgun (WGS) entry which is preliminary data.</text>
</comment>
<dbReference type="AlphaFoldDB" id="A0A4U0XIE8"/>